<evidence type="ECO:0000256" key="1">
    <source>
        <dbReference type="SAM" id="Phobius"/>
    </source>
</evidence>
<dbReference type="Proteomes" id="UP000442714">
    <property type="component" value="Unassembled WGS sequence"/>
</dbReference>
<keyword evidence="3" id="KW-1185">Reference proteome</keyword>
<comment type="caution">
    <text evidence="2">The sequence shown here is derived from an EMBL/GenBank/DDBJ whole genome shotgun (WGS) entry which is preliminary data.</text>
</comment>
<dbReference type="OrthoDB" id="6199137at2"/>
<organism evidence="2 3">
    <name type="scientific">Pontixanthobacter aquaemixtae</name>
    <dbReference type="NCBI Taxonomy" id="1958940"/>
    <lineage>
        <taxon>Bacteria</taxon>
        <taxon>Pseudomonadati</taxon>
        <taxon>Pseudomonadota</taxon>
        <taxon>Alphaproteobacteria</taxon>
        <taxon>Sphingomonadales</taxon>
        <taxon>Erythrobacteraceae</taxon>
        <taxon>Pontixanthobacter</taxon>
    </lineage>
</organism>
<keyword evidence="1" id="KW-0472">Membrane</keyword>
<evidence type="ECO:0000313" key="2">
    <source>
        <dbReference type="EMBL" id="MXO89251.1"/>
    </source>
</evidence>
<dbReference type="AlphaFoldDB" id="A0A844ZLF2"/>
<feature type="transmembrane region" description="Helical" evidence="1">
    <location>
        <begin position="15"/>
        <end position="36"/>
    </location>
</feature>
<reference evidence="2 3" key="1">
    <citation type="submission" date="2019-12" db="EMBL/GenBank/DDBJ databases">
        <title>Genomic-based taxomic classification of the family Erythrobacteraceae.</title>
        <authorList>
            <person name="Xu L."/>
        </authorList>
    </citation>
    <scope>NUCLEOTIDE SEQUENCE [LARGE SCALE GENOMIC DNA]</scope>
    <source>
        <strain evidence="2 3">KCTC 52763</strain>
    </source>
</reference>
<proteinExistence type="predicted"/>
<dbReference type="Pfam" id="PF10617">
    <property type="entry name" value="DUF2474"/>
    <property type="match status" value="1"/>
</dbReference>
<protein>
    <submittedName>
        <fullName evidence="2">DUF2474 family protein</fullName>
    </submittedName>
</protein>
<gene>
    <name evidence="2" type="ORF">GRI41_00250</name>
</gene>
<dbReference type="RefSeq" id="WP_160602671.1">
    <property type="nucleotide sequence ID" value="NZ_WTYX01000001.1"/>
</dbReference>
<dbReference type="EMBL" id="WTYX01000001">
    <property type="protein sequence ID" value="MXO89251.1"/>
    <property type="molecule type" value="Genomic_DNA"/>
</dbReference>
<sequence length="42" mass="4782">MTSSSESTSPLWKRLLWMVAIWGMSVTVLGAVAWVIRTWLTE</sequence>
<name>A0A844ZLF2_9SPHN</name>
<dbReference type="InterPro" id="IPR018895">
    <property type="entry name" value="DUF2474"/>
</dbReference>
<evidence type="ECO:0000313" key="3">
    <source>
        <dbReference type="Proteomes" id="UP000442714"/>
    </source>
</evidence>
<keyword evidence="1" id="KW-1133">Transmembrane helix</keyword>
<keyword evidence="1" id="KW-0812">Transmembrane</keyword>
<accession>A0A844ZLF2</accession>